<proteinExistence type="predicted"/>
<keyword evidence="1" id="KW-0812">Transmembrane</keyword>
<protein>
    <recommendedName>
        <fullName evidence="4">Hemolysin XhlA</fullName>
    </recommendedName>
</protein>
<feature type="transmembrane region" description="Helical" evidence="1">
    <location>
        <begin position="37"/>
        <end position="56"/>
    </location>
</feature>
<gene>
    <name evidence="2" type="ORF">ACFQRG_10680</name>
</gene>
<evidence type="ECO:0000313" key="2">
    <source>
        <dbReference type="EMBL" id="MFC7393421.1"/>
    </source>
</evidence>
<comment type="caution">
    <text evidence="2">The sequence shown here is derived from an EMBL/GenBank/DDBJ whole genome shotgun (WGS) entry which is preliminary data.</text>
</comment>
<keyword evidence="1" id="KW-0472">Membrane</keyword>
<sequence length="60" mass="7035">MLEEKKIDEIQKKLDDIEKHLKKIESRIDTSSDHRPIFGNNVWVLVPVACIVMWGLSQIF</sequence>
<dbReference type="EMBL" id="JBHTCO010000013">
    <property type="protein sequence ID" value="MFC7393421.1"/>
    <property type="molecule type" value="Genomic_DNA"/>
</dbReference>
<name>A0ABW2Q1S5_9BACL</name>
<dbReference type="RefSeq" id="WP_380965912.1">
    <property type="nucleotide sequence ID" value="NZ_JBHTCO010000013.1"/>
</dbReference>
<keyword evidence="3" id="KW-1185">Reference proteome</keyword>
<evidence type="ECO:0000256" key="1">
    <source>
        <dbReference type="SAM" id="Phobius"/>
    </source>
</evidence>
<evidence type="ECO:0008006" key="4">
    <source>
        <dbReference type="Google" id="ProtNLM"/>
    </source>
</evidence>
<keyword evidence="1" id="KW-1133">Transmembrane helix</keyword>
<organism evidence="2 3">
    <name type="scientific">Scopulibacillus cellulosilyticus</name>
    <dbReference type="NCBI Taxonomy" id="2665665"/>
    <lineage>
        <taxon>Bacteria</taxon>
        <taxon>Bacillati</taxon>
        <taxon>Bacillota</taxon>
        <taxon>Bacilli</taxon>
        <taxon>Bacillales</taxon>
        <taxon>Sporolactobacillaceae</taxon>
        <taxon>Scopulibacillus</taxon>
    </lineage>
</organism>
<evidence type="ECO:0000313" key="3">
    <source>
        <dbReference type="Proteomes" id="UP001596505"/>
    </source>
</evidence>
<reference evidence="3" key="1">
    <citation type="journal article" date="2019" name="Int. J. Syst. Evol. Microbiol.">
        <title>The Global Catalogue of Microorganisms (GCM) 10K type strain sequencing project: providing services to taxonomists for standard genome sequencing and annotation.</title>
        <authorList>
            <consortium name="The Broad Institute Genomics Platform"/>
            <consortium name="The Broad Institute Genome Sequencing Center for Infectious Disease"/>
            <person name="Wu L."/>
            <person name="Ma J."/>
        </authorList>
    </citation>
    <scope>NUCLEOTIDE SEQUENCE [LARGE SCALE GENOMIC DNA]</scope>
    <source>
        <strain evidence="3">CGMCC 1.16305</strain>
    </source>
</reference>
<accession>A0ABW2Q1S5</accession>
<dbReference type="Proteomes" id="UP001596505">
    <property type="component" value="Unassembled WGS sequence"/>
</dbReference>